<name>X1R2J1_9ZZZZ</name>
<dbReference type="AlphaFoldDB" id="X1R2J1"/>
<accession>X1R2J1</accession>
<evidence type="ECO:0000313" key="1">
    <source>
        <dbReference type="EMBL" id="GAI49789.1"/>
    </source>
</evidence>
<reference evidence="1" key="1">
    <citation type="journal article" date="2014" name="Front. Microbiol.">
        <title>High frequency of phylogenetically diverse reductive dehalogenase-homologous genes in deep subseafloor sedimentary metagenomes.</title>
        <authorList>
            <person name="Kawai M."/>
            <person name="Futagami T."/>
            <person name="Toyoda A."/>
            <person name="Takaki Y."/>
            <person name="Nishi S."/>
            <person name="Hori S."/>
            <person name="Arai W."/>
            <person name="Tsubouchi T."/>
            <person name="Morono Y."/>
            <person name="Uchiyama I."/>
            <person name="Ito T."/>
            <person name="Fujiyama A."/>
            <person name="Inagaki F."/>
            <person name="Takami H."/>
        </authorList>
    </citation>
    <scope>NUCLEOTIDE SEQUENCE</scope>
    <source>
        <strain evidence="1">Expedition CK06-06</strain>
    </source>
</reference>
<gene>
    <name evidence="1" type="ORF">S06H3_64057</name>
</gene>
<feature type="non-terminal residue" evidence="1">
    <location>
        <position position="1"/>
    </location>
</feature>
<dbReference type="EMBL" id="BARV01042662">
    <property type="protein sequence ID" value="GAI49789.1"/>
    <property type="molecule type" value="Genomic_DNA"/>
</dbReference>
<proteinExistence type="predicted"/>
<comment type="caution">
    <text evidence="1">The sequence shown here is derived from an EMBL/GenBank/DDBJ whole genome shotgun (WGS) entry which is preliminary data.</text>
</comment>
<organism evidence="1">
    <name type="scientific">marine sediment metagenome</name>
    <dbReference type="NCBI Taxonomy" id="412755"/>
    <lineage>
        <taxon>unclassified sequences</taxon>
        <taxon>metagenomes</taxon>
        <taxon>ecological metagenomes</taxon>
    </lineage>
</organism>
<sequence length="45" mass="5413">RKQVIKKTQKNNYPCTIIKRDATDAVFIKDKSNNLFEIKQRFNQE</sequence>
<protein>
    <submittedName>
        <fullName evidence="1">Uncharacterized protein</fullName>
    </submittedName>
</protein>